<evidence type="ECO:0000256" key="2">
    <source>
        <dbReference type="SAM" id="MobiDB-lite"/>
    </source>
</evidence>
<dbReference type="InterPro" id="IPR045063">
    <property type="entry name" value="Dynamin_N"/>
</dbReference>
<gene>
    <name evidence="5" type="ORF">PtrM4_097670</name>
</gene>
<feature type="region of interest" description="Disordered" evidence="2">
    <location>
        <begin position="1261"/>
        <end position="1281"/>
    </location>
</feature>
<keyword evidence="1" id="KW-0175">Coiled coil</keyword>
<sequence>METTMDWDGFEKQARSVAPKTPLDPRVCLIGVLDYKKLPESILQGSDFLWIKVNHGVSIEKIQRAYRQHFDLAAVRLSFKGQLVDQNDSVSSYLAPNDDLVFFTVDQARQSSEHSQPARHRERSTMEHESQQQPREISESSTSTLTIRTASLTRTSPERCIEKPGRLGIKEENASVPSVVQDTSKEAANAFDPNNVFHRERSLDGIRQAQGASYDSVLRQIIEQRDPDILEAGVNASTEIIKRLRQKFSQYAESNADSKAWMNAIENVLQQTVRTRTIVGVVGNTGAGKSSVINAMLDEERLVPTNCMRACTAVVTEISFNEDVDPSSKYRAEIEFISSEDWERELTVLMQEFTDNGTLSREAVNPNSEAGVAWAKFHAVYPCVTKDALWKHTITELVNKQSVVNTLGTVKYIRAAQPERFHQELQRYVDSKEKVSKKDKEKPKISVPKAARVMEYWPLIKVVRIYTKSPALSTGAVIVDLPGVHDSNAARAAVAQGYLKQCTGLWIVAPINRAVDDKAAKTLLGDSFKRQLKYDGGFSNMTFICSKTDDISVTEASDSLGLEDEVSELNKRYEHCDEQIRQVHAKIEDLKETRQVYKLAIAEIAKDIEIWEDFQEQIEDGIPVFAPLPKTSKRKDTSLDRRPSKKPRTFEENSDDEFIASDEDKSSEGDDNDVTILVARQKLTETDVKSKLKDLRETKKTARSEGTEINKMIEALRAEIRKLNARQDEVKAKASRICIAGRNYYSKTAIQQDFADGIKEIDQENAAEEDEDQFNPDIEIRDYAQVANSLPVFCVSSRAYQKMCGRMLKDEPVPGFVSPDETEIPQLQAHCRKLTEAGRLRISRAFLTNLAQILTRFELWLSNDGTSVPVTEESKREGISYLRRKLSELTKGLNEAVRACFKEMRHCVKTQVNDKYPELINEAVKAAPVTAYAWGYKDQGGLPWSTYKAVVRRDGVYRSMSAGHRDFNSDLVDPILKRLATPWERTFQSHLPGKIETHIENSAKLLHKFHEAIQERGNDSGMSLAKISILKGQLTHYEQFLRDFGMDLINQMNELQREANRDFTPCVAMAMHDAYEYCAMEHGKGSYKRMKDHMEDHVKQESPGMFDEATSKVEKHLDDMCTKLREAMEEKAEWFAARMGTDYMRVMSGVASDQPVPLLSEEESQLRDEVREALSSIVVQLEPIAHGDVGSHHGDTGDGSKAHKPLHAYVEDVDMSESAEEPIRGAHDSSITDEAINSVKPTDNGSSIIVEATNNFKPNTVVNESINSGKPMGNDSTAMEA</sequence>
<dbReference type="Proteomes" id="UP000245464">
    <property type="component" value="Chromosome 4"/>
</dbReference>
<dbReference type="Pfam" id="PF00350">
    <property type="entry name" value="Dynamin_N"/>
    <property type="match status" value="1"/>
</dbReference>
<evidence type="ECO:0000313" key="6">
    <source>
        <dbReference type="Proteomes" id="UP000245464"/>
    </source>
</evidence>
<feature type="region of interest" description="Disordered" evidence="2">
    <location>
        <begin position="626"/>
        <end position="673"/>
    </location>
</feature>
<feature type="region of interest" description="Disordered" evidence="2">
    <location>
        <begin position="1216"/>
        <end position="1245"/>
    </location>
</feature>
<dbReference type="SUPFAM" id="SSF52540">
    <property type="entry name" value="P-loop containing nucleoside triphosphate hydrolases"/>
    <property type="match status" value="1"/>
</dbReference>
<feature type="coiled-coil region" evidence="1">
    <location>
        <begin position="573"/>
        <end position="607"/>
    </location>
</feature>
<accession>A0A5M9L8C8</accession>
<evidence type="ECO:0000313" key="5">
    <source>
        <dbReference type="EMBL" id="KAF7572267.1"/>
    </source>
</evidence>
<feature type="compositionally biased region" description="Low complexity" evidence="2">
    <location>
        <begin position="139"/>
        <end position="149"/>
    </location>
</feature>
<dbReference type="PANTHER" id="PTHR36681">
    <property type="entry name" value="NUCLEAR GTPASE, GERMINAL CENTER-ASSOCIATED, TANDEM DUPLICATE 3"/>
    <property type="match status" value="1"/>
</dbReference>
<dbReference type="InterPro" id="IPR056024">
    <property type="entry name" value="DUF7605"/>
</dbReference>
<feature type="compositionally biased region" description="Acidic residues" evidence="2">
    <location>
        <begin position="652"/>
        <end position="661"/>
    </location>
</feature>
<feature type="domain" description="Dynamin N-terminal" evidence="3">
    <location>
        <begin position="279"/>
        <end position="523"/>
    </location>
</feature>
<dbReference type="GeneID" id="6341793"/>
<comment type="caution">
    <text evidence="5">The sequence shown here is derived from an EMBL/GenBank/DDBJ whole genome shotgun (WGS) entry which is preliminary data.</text>
</comment>
<dbReference type="RefSeq" id="XP_065962899.1">
    <property type="nucleotide sequence ID" value="XM_066107231.1"/>
</dbReference>
<organism evidence="5 6">
    <name type="scientific">Pyrenophora tritici-repentis</name>
    <dbReference type="NCBI Taxonomy" id="45151"/>
    <lineage>
        <taxon>Eukaryota</taxon>
        <taxon>Fungi</taxon>
        <taxon>Dikarya</taxon>
        <taxon>Ascomycota</taxon>
        <taxon>Pezizomycotina</taxon>
        <taxon>Dothideomycetes</taxon>
        <taxon>Pleosporomycetidae</taxon>
        <taxon>Pleosporales</taxon>
        <taxon>Pleosporineae</taxon>
        <taxon>Pleosporaceae</taxon>
        <taxon>Pyrenophora</taxon>
    </lineage>
</organism>
<dbReference type="Gene3D" id="3.40.50.300">
    <property type="entry name" value="P-loop containing nucleotide triphosphate hydrolases"/>
    <property type="match status" value="1"/>
</dbReference>
<proteinExistence type="predicted"/>
<evidence type="ECO:0000259" key="4">
    <source>
        <dbReference type="Pfam" id="PF24564"/>
    </source>
</evidence>
<protein>
    <submittedName>
        <fullName evidence="5">Dynamin-N domain containing protein</fullName>
    </submittedName>
</protein>
<name>A0A5M9L8C8_9PLEO</name>
<dbReference type="PANTHER" id="PTHR36681:SF3">
    <property type="entry name" value="NUCLEAR GTPASE, GERMINAL CENTER-ASSOCIATED, TANDEM DUPLICATE 3"/>
    <property type="match status" value="1"/>
</dbReference>
<feature type="region of interest" description="Disordered" evidence="2">
    <location>
        <begin position="109"/>
        <end position="163"/>
    </location>
</feature>
<dbReference type="EMBL" id="NQIK02000004">
    <property type="protein sequence ID" value="KAF7572267.1"/>
    <property type="molecule type" value="Genomic_DNA"/>
</dbReference>
<reference evidence="5" key="1">
    <citation type="journal article" date="2018" name="BMC Genomics">
        <title>Comparative genomics of the wheat fungal pathogen Pyrenophora tritici-repentis reveals chromosomal variations and genome plasticity.</title>
        <authorList>
            <person name="Moolhuijzen P."/>
            <person name="See P.T."/>
            <person name="Hane J.K."/>
            <person name="Shi G."/>
            <person name="Liu Z."/>
            <person name="Oliver R.P."/>
            <person name="Moffat C.S."/>
        </authorList>
    </citation>
    <scope>NUCLEOTIDE SEQUENCE [LARGE SCALE GENOMIC DNA]</scope>
    <source>
        <strain evidence="5">M4</strain>
    </source>
</reference>
<dbReference type="InterPro" id="IPR027417">
    <property type="entry name" value="P-loop_NTPase"/>
</dbReference>
<evidence type="ECO:0000259" key="3">
    <source>
        <dbReference type="Pfam" id="PF00350"/>
    </source>
</evidence>
<evidence type="ECO:0000256" key="1">
    <source>
        <dbReference type="SAM" id="Coils"/>
    </source>
</evidence>
<feature type="coiled-coil region" evidence="1">
    <location>
        <begin position="706"/>
        <end position="733"/>
    </location>
</feature>
<dbReference type="KEGG" id="ptrr:6341793"/>
<feature type="domain" description="DUF7605" evidence="4">
    <location>
        <begin position="940"/>
        <end position="1101"/>
    </location>
</feature>
<dbReference type="Pfam" id="PF24564">
    <property type="entry name" value="DUF7605"/>
    <property type="match status" value="1"/>
</dbReference>